<evidence type="ECO:0000256" key="7">
    <source>
        <dbReference type="ARBA" id="ARBA00023002"/>
    </source>
</evidence>
<dbReference type="PANTHER" id="PTHR47356">
    <property type="entry name" value="FAD-DEPENDENT MONOOXYGENASE ASQG-RELATED"/>
    <property type="match status" value="1"/>
</dbReference>
<dbReference type="EMBL" id="HG793161">
    <property type="protein sequence ID" value="CRL28508.1"/>
    <property type="molecule type" value="Genomic_DNA"/>
</dbReference>
<dbReference type="GO" id="GO:0071949">
    <property type="term" value="F:FAD binding"/>
    <property type="evidence" value="ECO:0007669"/>
    <property type="project" value="InterPro"/>
</dbReference>
<accession>A0A0G4PQR4</accession>
<evidence type="ECO:0000256" key="5">
    <source>
        <dbReference type="ARBA" id="ARBA00022827"/>
    </source>
</evidence>
<dbReference type="PRINTS" id="PR00420">
    <property type="entry name" value="RNGMNOXGNASE"/>
</dbReference>
<organism evidence="10 11">
    <name type="scientific">Penicillium camemberti (strain FM 013)</name>
    <dbReference type="NCBI Taxonomy" id="1429867"/>
    <lineage>
        <taxon>Eukaryota</taxon>
        <taxon>Fungi</taxon>
        <taxon>Dikarya</taxon>
        <taxon>Ascomycota</taxon>
        <taxon>Pezizomycotina</taxon>
        <taxon>Eurotiomycetes</taxon>
        <taxon>Eurotiomycetidae</taxon>
        <taxon>Eurotiales</taxon>
        <taxon>Aspergillaceae</taxon>
        <taxon>Penicillium</taxon>
    </lineage>
</organism>
<keyword evidence="7" id="KW-0560">Oxidoreductase</keyword>
<dbReference type="SUPFAM" id="SSF51905">
    <property type="entry name" value="FAD/NAD(P)-binding domain"/>
    <property type="match status" value="1"/>
</dbReference>
<comment type="subcellular location">
    <subcellularLocation>
        <location evidence="1">Membrane</location>
    </subcellularLocation>
</comment>
<keyword evidence="4" id="KW-0812">Transmembrane</keyword>
<evidence type="ECO:0000259" key="9">
    <source>
        <dbReference type="Pfam" id="PF01494"/>
    </source>
</evidence>
<dbReference type="InterPro" id="IPR050562">
    <property type="entry name" value="FAD_mOase_fung"/>
</dbReference>
<evidence type="ECO:0000256" key="4">
    <source>
        <dbReference type="ARBA" id="ARBA00022692"/>
    </source>
</evidence>
<evidence type="ECO:0000256" key="3">
    <source>
        <dbReference type="ARBA" id="ARBA00022630"/>
    </source>
</evidence>
<gene>
    <name evidence="10" type="ORF">PCAMFM013_S028g000061</name>
</gene>
<evidence type="ECO:0000256" key="2">
    <source>
        <dbReference type="ARBA" id="ARBA00007992"/>
    </source>
</evidence>
<evidence type="ECO:0000313" key="11">
    <source>
        <dbReference type="Proteomes" id="UP000053732"/>
    </source>
</evidence>
<dbReference type="PANTHER" id="PTHR47356:SF2">
    <property type="entry name" value="FAD-BINDING DOMAIN-CONTAINING PROTEIN-RELATED"/>
    <property type="match status" value="1"/>
</dbReference>
<evidence type="ECO:0000313" key="10">
    <source>
        <dbReference type="EMBL" id="CRL28508.1"/>
    </source>
</evidence>
<evidence type="ECO:0000256" key="8">
    <source>
        <dbReference type="ARBA" id="ARBA00023136"/>
    </source>
</evidence>
<dbReference type="GO" id="GO:0004497">
    <property type="term" value="F:monooxygenase activity"/>
    <property type="evidence" value="ECO:0007669"/>
    <property type="project" value="InterPro"/>
</dbReference>
<dbReference type="STRING" id="1429867.A0A0G4PQR4"/>
<evidence type="ECO:0000256" key="1">
    <source>
        <dbReference type="ARBA" id="ARBA00004370"/>
    </source>
</evidence>
<reference evidence="10 11" key="1">
    <citation type="journal article" date="2014" name="Nat. Commun.">
        <title>Multiple recent horizontal transfers of a large genomic region in cheese making fungi.</title>
        <authorList>
            <person name="Cheeseman K."/>
            <person name="Ropars J."/>
            <person name="Renault P."/>
            <person name="Dupont J."/>
            <person name="Gouzy J."/>
            <person name="Branca A."/>
            <person name="Abraham A.L."/>
            <person name="Ceppi M."/>
            <person name="Conseiller E."/>
            <person name="Debuchy R."/>
            <person name="Malagnac F."/>
            <person name="Goarin A."/>
            <person name="Silar P."/>
            <person name="Lacoste S."/>
            <person name="Sallet E."/>
            <person name="Bensimon A."/>
            <person name="Giraud T."/>
            <person name="Brygoo Y."/>
        </authorList>
    </citation>
    <scope>NUCLEOTIDE SEQUENCE [LARGE SCALE GENOMIC DNA]</scope>
    <source>
        <strain evidence="11">FM 013</strain>
    </source>
</reference>
<keyword evidence="5" id="KW-0274">FAD</keyword>
<feature type="domain" description="FAD-binding" evidence="9">
    <location>
        <begin position="8"/>
        <end position="191"/>
    </location>
</feature>
<keyword evidence="11" id="KW-1185">Reference proteome</keyword>
<sequence length="488" mass="55311">MMEKSNFKVIIVGGSISGLTLAHCLAKANIDHIILEKRAEIAPQEGAFIGIWPNGARILQQLGVYSSLEKLTAPIHRMHISYPDQFSFSSLLPKKVHEMFVTYSVLSGTKRYFSDLLHQRFGYPIISIDRQKILEILLNLYPKNSKVLTNKRVSEVRLGEHRASVLTDDGSMFEGDLIVGADGVHSRTRSEMWRLADDIDPGYISQSDKTALKVEYACVFGISKPIHGLETGEHINRYGDQFSVITFHGKDGRVFWFIIQKLDQPYVYPNVPRYSPNDAAHLCSKLSHVSILGDIRVEDLWRNKLVASMTALEEGLLETWHFNRIVLLGDSVHKMTPNIGQGANTAIEDAAVLASLINRLVHSDDIPSPTEAHVESMLREYQSLRYERAKSTYERSRFGARFHTRDDWVKAFGGRYIFPFIGGLVERATSRVLANGETVDYLPLPDRSGSGWIQKSSEGKTTALLQWRLLWIIPVTLCWAFLWIRPNW</sequence>
<protein>
    <submittedName>
        <fullName evidence="10">Aromatic-ring hydroxylase-like</fullName>
    </submittedName>
</protein>
<dbReference type="InterPro" id="IPR002938">
    <property type="entry name" value="FAD-bd"/>
</dbReference>
<proteinExistence type="inferred from homology"/>
<keyword evidence="8" id="KW-0472">Membrane</keyword>
<comment type="similarity">
    <text evidence="2">Belongs to the paxM FAD-dependent monooxygenase family.</text>
</comment>
<dbReference type="InterPro" id="IPR036188">
    <property type="entry name" value="FAD/NAD-bd_sf"/>
</dbReference>
<feature type="domain" description="FAD-binding" evidence="9">
    <location>
        <begin position="313"/>
        <end position="358"/>
    </location>
</feature>
<evidence type="ECO:0000256" key="6">
    <source>
        <dbReference type="ARBA" id="ARBA00022989"/>
    </source>
</evidence>
<dbReference type="Gene3D" id="3.50.50.60">
    <property type="entry name" value="FAD/NAD(P)-binding domain"/>
    <property type="match status" value="1"/>
</dbReference>
<dbReference type="Proteomes" id="UP000053732">
    <property type="component" value="Unassembled WGS sequence"/>
</dbReference>
<dbReference type="Pfam" id="PF01494">
    <property type="entry name" value="FAD_binding_3"/>
    <property type="match status" value="2"/>
</dbReference>
<dbReference type="GO" id="GO:0016020">
    <property type="term" value="C:membrane"/>
    <property type="evidence" value="ECO:0007669"/>
    <property type="project" value="UniProtKB-SubCell"/>
</dbReference>
<name>A0A0G4PQR4_PENC3</name>
<keyword evidence="6" id="KW-1133">Transmembrane helix</keyword>
<dbReference type="AlphaFoldDB" id="A0A0G4PQR4"/>
<keyword evidence="3" id="KW-0285">Flavoprotein</keyword>